<dbReference type="EMBL" id="QDHA01000026">
    <property type="protein sequence ID" value="RCJ08294.1"/>
    <property type="molecule type" value="Genomic_DNA"/>
</dbReference>
<dbReference type="PROSITE" id="PS51063">
    <property type="entry name" value="HTH_CRP_2"/>
    <property type="match status" value="1"/>
</dbReference>
<dbReference type="SUPFAM" id="SSF51206">
    <property type="entry name" value="cAMP-binding domain-like"/>
    <property type="match status" value="1"/>
</dbReference>
<protein>
    <submittedName>
        <fullName evidence="6">Crp/Fnr family transcriptional regulator</fullName>
    </submittedName>
</protein>
<proteinExistence type="predicted"/>
<evidence type="ECO:0000256" key="1">
    <source>
        <dbReference type="ARBA" id="ARBA00023015"/>
    </source>
</evidence>
<dbReference type="InterPro" id="IPR018335">
    <property type="entry name" value="Tscrpt_reg_HTH_Crp-type_CS"/>
</dbReference>
<reference evidence="6 7" key="1">
    <citation type="submission" date="2018-04" db="EMBL/GenBank/DDBJ databases">
        <title>Cupriavidus necator CR12 genome sequencing and assembly.</title>
        <authorList>
            <person name="Ben Fekih I."/>
            <person name="Mazhar H.S."/>
            <person name="Bello S.K."/>
            <person name="Rensing C."/>
        </authorList>
    </citation>
    <scope>NUCLEOTIDE SEQUENCE [LARGE SCALE GENOMIC DNA]</scope>
    <source>
        <strain evidence="6 7">CR12</strain>
    </source>
</reference>
<evidence type="ECO:0000259" key="4">
    <source>
        <dbReference type="PROSITE" id="PS50042"/>
    </source>
</evidence>
<name>A0A367PL92_CUPNE</name>
<keyword evidence="1" id="KW-0805">Transcription regulation</keyword>
<dbReference type="Pfam" id="PF00027">
    <property type="entry name" value="cNMP_binding"/>
    <property type="match status" value="1"/>
</dbReference>
<keyword evidence="2" id="KW-0238">DNA-binding</keyword>
<dbReference type="PANTHER" id="PTHR24567">
    <property type="entry name" value="CRP FAMILY TRANSCRIPTIONAL REGULATORY PROTEIN"/>
    <property type="match status" value="1"/>
</dbReference>
<feature type="domain" description="Cyclic nucleotide-binding" evidence="4">
    <location>
        <begin position="52"/>
        <end position="122"/>
    </location>
</feature>
<dbReference type="Gene3D" id="1.10.10.10">
    <property type="entry name" value="Winged helix-like DNA-binding domain superfamily/Winged helix DNA-binding domain"/>
    <property type="match status" value="1"/>
</dbReference>
<dbReference type="InterPro" id="IPR012318">
    <property type="entry name" value="HTH_CRP"/>
</dbReference>
<dbReference type="Pfam" id="PF13545">
    <property type="entry name" value="HTH_Crp_2"/>
    <property type="match status" value="1"/>
</dbReference>
<dbReference type="Gene3D" id="2.60.120.10">
    <property type="entry name" value="Jelly Rolls"/>
    <property type="match status" value="1"/>
</dbReference>
<dbReference type="SUPFAM" id="SSF46785">
    <property type="entry name" value="Winged helix' DNA-binding domain"/>
    <property type="match status" value="1"/>
</dbReference>
<dbReference type="CDD" id="cd00092">
    <property type="entry name" value="HTH_CRP"/>
    <property type="match status" value="1"/>
</dbReference>
<gene>
    <name evidence="6" type="ORF">DDK22_11705</name>
</gene>
<dbReference type="InterPro" id="IPR014710">
    <property type="entry name" value="RmlC-like_jellyroll"/>
</dbReference>
<sequence length="264" mass="29264">MFDLHTEVDAVCDATDMSVAVVKREGEMPGEPAPGHARARCTTCMMRNICMAAASLEAGDMARLDSVVQGWRSVKQGERLYRAGDPFRSLYAVRAGSFKTVVTPERGKETISGFYMAGDSIGMDGVCQETHNCDAIALEDSVVCVIPFYLLEALCREIKPLQRQLHKMFSAEIVRESRQMMLLGNMSAEQRVAAFLLNVSARYRERGYSATSFVLRMTREDIGSFLGVTLETVSRILSKFQQEGLLTVQGKTIKLLNLDALDAR</sequence>
<dbReference type="SMART" id="SM00419">
    <property type="entry name" value="HTH_CRP"/>
    <property type="match status" value="1"/>
</dbReference>
<dbReference type="InterPro" id="IPR018490">
    <property type="entry name" value="cNMP-bd_dom_sf"/>
</dbReference>
<dbReference type="InterPro" id="IPR000595">
    <property type="entry name" value="cNMP-bd_dom"/>
</dbReference>
<dbReference type="PANTHER" id="PTHR24567:SF75">
    <property type="entry name" value="FUMARATE AND NITRATE REDUCTION REGULATORY PROTEIN"/>
    <property type="match status" value="1"/>
</dbReference>
<dbReference type="SMART" id="SM00100">
    <property type="entry name" value="cNMP"/>
    <property type="match status" value="1"/>
</dbReference>
<dbReference type="CDD" id="cd00038">
    <property type="entry name" value="CAP_ED"/>
    <property type="match status" value="1"/>
</dbReference>
<dbReference type="PROSITE" id="PS50042">
    <property type="entry name" value="CNMP_BINDING_3"/>
    <property type="match status" value="1"/>
</dbReference>
<accession>A0A367PL92</accession>
<keyword evidence="3" id="KW-0804">Transcription</keyword>
<evidence type="ECO:0000259" key="5">
    <source>
        <dbReference type="PROSITE" id="PS51063"/>
    </source>
</evidence>
<dbReference type="PROSITE" id="PS00042">
    <property type="entry name" value="HTH_CRP_1"/>
    <property type="match status" value="1"/>
</dbReference>
<dbReference type="GO" id="GO:0003677">
    <property type="term" value="F:DNA binding"/>
    <property type="evidence" value="ECO:0007669"/>
    <property type="project" value="UniProtKB-KW"/>
</dbReference>
<evidence type="ECO:0000256" key="2">
    <source>
        <dbReference type="ARBA" id="ARBA00023125"/>
    </source>
</evidence>
<dbReference type="InterPro" id="IPR050397">
    <property type="entry name" value="Env_Response_Regulators"/>
</dbReference>
<dbReference type="GO" id="GO:0005829">
    <property type="term" value="C:cytosol"/>
    <property type="evidence" value="ECO:0007669"/>
    <property type="project" value="TreeGrafter"/>
</dbReference>
<dbReference type="InterPro" id="IPR036390">
    <property type="entry name" value="WH_DNA-bd_sf"/>
</dbReference>
<evidence type="ECO:0000313" key="7">
    <source>
        <dbReference type="Proteomes" id="UP000253501"/>
    </source>
</evidence>
<evidence type="ECO:0000256" key="3">
    <source>
        <dbReference type="ARBA" id="ARBA00023163"/>
    </source>
</evidence>
<feature type="domain" description="HTH crp-type" evidence="5">
    <location>
        <begin position="186"/>
        <end position="259"/>
    </location>
</feature>
<evidence type="ECO:0000313" key="6">
    <source>
        <dbReference type="EMBL" id="RCJ08294.1"/>
    </source>
</evidence>
<organism evidence="6 7">
    <name type="scientific">Cupriavidus necator</name>
    <name type="common">Alcaligenes eutrophus</name>
    <name type="synonym">Ralstonia eutropha</name>
    <dbReference type="NCBI Taxonomy" id="106590"/>
    <lineage>
        <taxon>Bacteria</taxon>
        <taxon>Pseudomonadati</taxon>
        <taxon>Pseudomonadota</taxon>
        <taxon>Betaproteobacteria</taxon>
        <taxon>Burkholderiales</taxon>
        <taxon>Burkholderiaceae</taxon>
        <taxon>Cupriavidus</taxon>
    </lineage>
</organism>
<dbReference type="GO" id="GO:0003700">
    <property type="term" value="F:DNA-binding transcription factor activity"/>
    <property type="evidence" value="ECO:0007669"/>
    <property type="project" value="InterPro"/>
</dbReference>
<dbReference type="FunFam" id="1.10.10.10:FF:000028">
    <property type="entry name" value="Fumarate/nitrate reduction transcriptional regulator Fnr"/>
    <property type="match status" value="1"/>
</dbReference>
<dbReference type="InterPro" id="IPR036388">
    <property type="entry name" value="WH-like_DNA-bd_sf"/>
</dbReference>
<comment type="caution">
    <text evidence="6">The sequence shown here is derived from an EMBL/GenBank/DDBJ whole genome shotgun (WGS) entry which is preliminary data.</text>
</comment>
<dbReference type="AlphaFoldDB" id="A0A367PL92"/>
<dbReference type="Proteomes" id="UP000253501">
    <property type="component" value="Unassembled WGS sequence"/>
</dbReference>
<dbReference type="PRINTS" id="PR00034">
    <property type="entry name" value="HTHCRP"/>
</dbReference>